<comment type="caution">
    <text evidence="2">The sequence shown here is derived from an EMBL/GenBank/DDBJ whole genome shotgun (WGS) entry which is preliminary data.</text>
</comment>
<sequence length="114" mass="12741">MHNPDLRLVVPALINLTLFLISWKPHFKHEFERLVLLHCDSNTLPYHRSQASSFRDRGACPVLIIACIVQKEQNHQQDETETGPPQVVADGMGGNSIFVEQTTSGPNTVLVVEP</sequence>
<feature type="region of interest" description="Disordered" evidence="1">
    <location>
        <begin position="73"/>
        <end position="92"/>
    </location>
</feature>
<accession>A0A834FWB9</accession>
<evidence type="ECO:0000313" key="2">
    <source>
        <dbReference type="EMBL" id="KAF7113003.1"/>
    </source>
</evidence>
<proteinExistence type="predicted"/>
<dbReference type="EMBL" id="WJXA01000383">
    <property type="protein sequence ID" value="KAF7113003.1"/>
    <property type="molecule type" value="Genomic_DNA"/>
</dbReference>
<name>A0A834FWB9_RHOSS</name>
<evidence type="ECO:0000313" key="3">
    <source>
        <dbReference type="Proteomes" id="UP000626092"/>
    </source>
</evidence>
<keyword evidence="3" id="KW-1185">Reference proteome</keyword>
<dbReference type="Proteomes" id="UP000626092">
    <property type="component" value="Unassembled WGS sequence"/>
</dbReference>
<organism evidence="2 3">
    <name type="scientific">Rhododendron simsii</name>
    <name type="common">Sims's rhododendron</name>
    <dbReference type="NCBI Taxonomy" id="118357"/>
    <lineage>
        <taxon>Eukaryota</taxon>
        <taxon>Viridiplantae</taxon>
        <taxon>Streptophyta</taxon>
        <taxon>Embryophyta</taxon>
        <taxon>Tracheophyta</taxon>
        <taxon>Spermatophyta</taxon>
        <taxon>Magnoliopsida</taxon>
        <taxon>eudicotyledons</taxon>
        <taxon>Gunneridae</taxon>
        <taxon>Pentapetalae</taxon>
        <taxon>asterids</taxon>
        <taxon>Ericales</taxon>
        <taxon>Ericaceae</taxon>
        <taxon>Ericoideae</taxon>
        <taxon>Rhodoreae</taxon>
        <taxon>Rhododendron</taxon>
    </lineage>
</organism>
<evidence type="ECO:0000256" key="1">
    <source>
        <dbReference type="SAM" id="MobiDB-lite"/>
    </source>
</evidence>
<gene>
    <name evidence="2" type="ORF">RHSIM_RhsimUnG0170400</name>
</gene>
<dbReference type="AlphaFoldDB" id="A0A834FWB9"/>
<reference evidence="2" key="1">
    <citation type="submission" date="2019-11" db="EMBL/GenBank/DDBJ databases">
        <authorList>
            <person name="Liu Y."/>
            <person name="Hou J."/>
            <person name="Li T.-Q."/>
            <person name="Guan C.-H."/>
            <person name="Wu X."/>
            <person name="Wu H.-Z."/>
            <person name="Ling F."/>
            <person name="Zhang R."/>
            <person name="Shi X.-G."/>
            <person name="Ren J.-P."/>
            <person name="Chen E.-F."/>
            <person name="Sun J.-M."/>
        </authorList>
    </citation>
    <scope>NUCLEOTIDE SEQUENCE</scope>
    <source>
        <strain evidence="2">Adult_tree_wgs_1</strain>
        <tissue evidence="2">Leaves</tissue>
    </source>
</reference>
<protein>
    <submittedName>
        <fullName evidence="2">Uncharacterized protein</fullName>
    </submittedName>
</protein>